<evidence type="ECO:0000313" key="3">
    <source>
        <dbReference type="Proteomes" id="UP000542353"/>
    </source>
</evidence>
<keyword evidence="3" id="KW-1185">Reference proteome</keyword>
<dbReference type="EMBL" id="JACHIH010000001">
    <property type="protein sequence ID" value="MBB5045454.1"/>
    <property type="molecule type" value="Genomic_DNA"/>
</dbReference>
<dbReference type="Proteomes" id="UP000542353">
    <property type="component" value="Unassembled WGS sequence"/>
</dbReference>
<name>A0A7W8DWU4_9BRAD</name>
<protein>
    <recommendedName>
        <fullName evidence="4">DUF2474 domain-containing protein</fullName>
    </recommendedName>
</protein>
<evidence type="ECO:0000313" key="2">
    <source>
        <dbReference type="EMBL" id="MBB5045454.1"/>
    </source>
</evidence>
<proteinExistence type="predicted"/>
<gene>
    <name evidence="2" type="ORF">HNR60_000183</name>
</gene>
<evidence type="ECO:0000256" key="1">
    <source>
        <dbReference type="SAM" id="Phobius"/>
    </source>
</evidence>
<feature type="transmembrane region" description="Helical" evidence="1">
    <location>
        <begin position="6"/>
        <end position="26"/>
    </location>
</feature>
<keyword evidence="1" id="KW-1133">Transmembrane helix</keyword>
<comment type="caution">
    <text evidence="2">The sequence shown here is derived from an EMBL/GenBank/DDBJ whole genome shotgun (WGS) entry which is preliminary data.</text>
</comment>
<accession>A0A7W8DWU4</accession>
<dbReference type="AlphaFoldDB" id="A0A7W8DWU4"/>
<keyword evidence="1" id="KW-0472">Membrane</keyword>
<organism evidence="2 3">
    <name type="scientific">Rhodopseudomonas rhenobacensis</name>
    <dbReference type="NCBI Taxonomy" id="87461"/>
    <lineage>
        <taxon>Bacteria</taxon>
        <taxon>Pseudomonadati</taxon>
        <taxon>Pseudomonadota</taxon>
        <taxon>Alphaproteobacteria</taxon>
        <taxon>Hyphomicrobiales</taxon>
        <taxon>Nitrobacteraceae</taxon>
        <taxon>Rhodopseudomonas</taxon>
    </lineage>
</organism>
<sequence length="29" mass="3195">MLWFVALWAAGVGAVGLVSFILRLWIAPH</sequence>
<keyword evidence="1" id="KW-0812">Transmembrane</keyword>
<reference evidence="2 3" key="1">
    <citation type="submission" date="2020-08" db="EMBL/GenBank/DDBJ databases">
        <title>Genomic Encyclopedia of Type Strains, Phase IV (KMG-IV): sequencing the most valuable type-strain genomes for metagenomic binning, comparative biology and taxonomic classification.</title>
        <authorList>
            <person name="Goeker M."/>
        </authorList>
    </citation>
    <scope>NUCLEOTIDE SEQUENCE [LARGE SCALE GENOMIC DNA]</scope>
    <source>
        <strain evidence="2 3">DSM 12706</strain>
    </source>
</reference>
<evidence type="ECO:0008006" key="4">
    <source>
        <dbReference type="Google" id="ProtNLM"/>
    </source>
</evidence>